<dbReference type="Proteomes" id="UP001596287">
    <property type="component" value="Unassembled WGS sequence"/>
</dbReference>
<evidence type="ECO:0000313" key="4">
    <source>
        <dbReference type="Proteomes" id="UP001596287"/>
    </source>
</evidence>
<dbReference type="InterPro" id="IPR008979">
    <property type="entry name" value="Galactose-bd-like_sf"/>
</dbReference>
<evidence type="ECO:0000313" key="3">
    <source>
        <dbReference type="EMBL" id="MFC6098325.1"/>
    </source>
</evidence>
<dbReference type="Gene3D" id="2.60.120.260">
    <property type="entry name" value="Galactose-binding domain-like"/>
    <property type="match status" value="1"/>
</dbReference>
<dbReference type="RefSeq" id="WP_379793340.1">
    <property type="nucleotide sequence ID" value="NZ_JBHSQB010000021.1"/>
</dbReference>
<evidence type="ECO:0000256" key="1">
    <source>
        <dbReference type="SAM" id="Phobius"/>
    </source>
</evidence>
<comment type="caution">
    <text evidence="3">The sequence shown here is derived from an EMBL/GenBank/DDBJ whole genome shotgun (WGS) entry which is preliminary data.</text>
</comment>
<evidence type="ECO:0000256" key="2">
    <source>
        <dbReference type="SAM" id="SignalP"/>
    </source>
</evidence>
<keyword evidence="1" id="KW-0472">Membrane</keyword>
<keyword evidence="1" id="KW-0812">Transmembrane</keyword>
<dbReference type="SUPFAM" id="SSF49785">
    <property type="entry name" value="Galactose-binding domain-like"/>
    <property type="match status" value="1"/>
</dbReference>
<dbReference type="Pfam" id="PF13163">
    <property type="entry name" value="DUF3999"/>
    <property type="match status" value="1"/>
</dbReference>
<dbReference type="EMBL" id="JBHSQB010000021">
    <property type="protein sequence ID" value="MFC6098325.1"/>
    <property type="molecule type" value="Genomic_DNA"/>
</dbReference>
<sequence length="406" mass="47586">MTTKNKIFALLFLVLNLNSFAQTEDFKFKRKIENTSETWHKIILPEASFGKLKADFSDIRIFGNDGKIEAPYILKSSENHISEVAIPFQMINVSSRNSEYFYTFELSENKQINQIKLNFNQENFDWKVELEASNNQSEWFSVLKNYRILSIKNSQTDYKFTQVDFPDSKYKFYRIKIKASEQPKLTEAKIWEQKKNDGDFKISVLKSQKNEIDSKKKLSIFYLELQHKVPVSSLNIELTNTFDYYRPITIEVLRDSIETENGWRFNYETIANETLSSLNKTGFSLGNTLVKKLKITVENGSNQPLEIKNIVVKNSIYYLLARFTEKADYSLFYGNLKASNTNYDIENFQEKIPKNPKELQIGNEEKNPDFKNITQSPLFENKIWLWALMGIIIVVIGYFSLKMLRE</sequence>
<proteinExistence type="predicted"/>
<reference evidence="4" key="1">
    <citation type="journal article" date="2019" name="Int. J. Syst. Evol. Microbiol.">
        <title>The Global Catalogue of Microorganisms (GCM) 10K type strain sequencing project: providing services to taxonomists for standard genome sequencing and annotation.</title>
        <authorList>
            <consortium name="The Broad Institute Genomics Platform"/>
            <consortium name="The Broad Institute Genome Sequencing Center for Infectious Disease"/>
            <person name="Wu L."/>
            <person name="Ma J."/>
        </authorList>
    </citation>
    <scope>NUCLEOTIDE SEQUENCE [LARGE SCALE GENOMIC DNA]</scope>
    <source>
        <strain evidence="4">CCUG 49679</strain>
    </source>
</reference>
<feature type="transmembrane region" description="Helical" evidence="1">
    <location>
        <begin position="383"/>
        <end position="401"/>
    </location>
</feature>
<feature type="signal peptide" evidence="2">
    <location>
        <begin position="1"/>
        <end position="21"/>
    </location>
</feature>
<keyword evidence="2" id="KW-0732">Signal</keyword>
<name>A0ABW1PSE8_9FLAO</name>
<organism evidence="3 4">
    <name type="scientific">Flavobacterium qiangtangense</name>
    <dbReference type="NCBI Taxonomy" id="1442595"/>
    <lineage>
        <taxon>Bacteria</taxon>
        <taxon>Pseudomonadati</taxon>
        <taxon>Bacteroidota</taxon>
        <taxon>Flavobacteriia</taxon>
        <taxon>Flavobacteriales</taxon>
        <taxon>Flavobacteriaceae</taxon>
        <taxon>Flavobacterium</taxon>
    </lineage>
</organism>
<gene>
    <name evidence="3" type="ORF">ACFPVY_16870</name>
</gene>
<protein>
    <submittedName>
        <fullName evidence="3">DUF3999 family protein</fullName>
    </submittedName>
</protein>
<keyword evidence="4" id="KW-1185">Reference proteome</keyword>
<feature type="chain" id="PRO_5046007227" evidence="2">
    <location>
        <begin position="22"/>
        <end position="406"/>
    </location>
</feature>
<accession>A0ABW1PSE8</accession>
<dbReference type="InterPro" id="IPR025060">
    <property type="entry name" value="DUF3999"/>
</dbReference>
<keyword evidence="1" id="KW-1133">Transmembrane helix</keyword>